<accession>A0A8R1UHG7</accession>
<organism evidence="1 2">
    <name type="scientific">Pristionchus pacificus</name>
    <name type="common">Parasitic nematode worm</name>
    <dbReference type="NCBI Taxonomy" id="54126"/>
    <lineage>
        <taxon>Eukaryota</taxon>
        <taxon>Metazoa</taxon>
        <taxon>Ecdysozoa</taxon>
        <taxon>Nematoda</taxon>
        <taxon>Chromadorea</taxon>
        <taxon>Rhabditida</taxon>
        <taxon>Rhabditina</taxon>
        <taxon>Diplogasteromorpha</taxon>
        <taxon>Diplogasteroidea</taxon>
        <taxon>Neodiplogasteridae</taxon>
        <taxon>Pristionchus</taxon>
    </lineage>
</organism>
<reference evidence="1" key="2">
    <citation type="submission" date="2022-06" db="UniProtKB">
        <authorList>
            <consortium name="EnsemblMetazoa"/>
        </authorList>
    </citation>
    <scope>IDENTIFICATION</scope>
    <source>
        <strain evidence="1">PS312</strain>
    </source>
</reference>
<name>A0A2A6CKN7_PRIPA</name>
<gene>
    <name evidence="1" type="primary">WBGene00119093</name>
</gene>
<dbReference type="AlphaFoldDB" id="A0A2A6CKN7"/>
<reference evidence="2" key="1">
    <citation type="journal article" date="2008" name="Nat. Genet.">
        <title>The Pristionchus pacificus genome provides a unique perspective on nematode lifestyle and parasitism.</title>
        <authorList>
            <person name="Dieterich C."/>
            <person name="Clifton S.W."/>
            <person name="Schuster L.N."/>
            <person name="Chinwalla A."/>
            <person name="Delehaunty K."/>
            <person name="Dinkelacker I."/>
            <person name="Fulton L."/>
            <person name="Fulton R."/>
            <person name="Godfrey J."/>
            <person name="Minx P."/>
            <person name="Mitreva M."/>
            <person name="Roeseler W."/>
            <person name="Tian H."/>
            <person name="Witte H."/>
            <person name="Yang S.P."/>
            <person name="Wilson R.K."/>
            <person name="Sommer R.J."/>
        </authorList>
    </citation>
    <scope>NUCLEOTIDE SEQUENCE [LARGE SCALE GENOMIC DNA]</scope>
    <source>
        <strain evidence="2">PS312</strain>
    </source>
</reference>
<sequence length="236" mass="25857">VCGVCFETIASSIPRMPVDVTSPSTLAECKNQCLTNAACESVFFNGDLTCVLLGDEIEGQCTATYSRWVKTFSDCIGADTELTTNYVPDPCLASAMTMPYDLRLGKKLVCPNTPLDGEPTSRVYVARNGTLRYWEYIIQVDITAQIFRVPLYAATCAYYPRRKSYSVSNDCGCEPLPKDPSNTKSGAAQLMDSTADVCDPAYYFSSNKLWILAQPSETIPGTLNSFALSNGAWYLI</sequence>
<proteinExistence type="predicted"/>
<accession>A0A2A6CKN7</accession>
<evidence type="ECO:0000313" key="1">
    <source>
        <dbReference type="EnsemblMetazoa" id="PPA29539.1"/>
    </source>
</evidence>
<protein>
    <submittedName>
        <fullName evidence="1">Uncharacterized protein</fullName>
    </submittedName>
</protein>
<keyword evidence="2" id="KW-1185">Reference proteome</keyword>
<evidence type="ECO:0000313" key="2">
    <source>
        <dbReference type="Proteomes" id="UP000005239"/>
    </source>
</evidence>
<dbReference type="Proteomes" id="UP000005239">
    <property type="component" value="Unassembled WGS sequence"/>
</dbReference>
<dbReference type="EnsemblMetazoa" id="PPA29539.1">
    <property type="protein sequence ID" value="PPA29539.1"/>
    <property type="gene ID" value="WBGene00119093"/>
</dbReference>